<dbReference type="AlphaFoldDB" id="A0A382CRW8"/>
<protein>
    <recommendedName>
        <fullName evidence="1">Tryptophan synthase beta chain-like PALP domain-containing protein</fullName>
    </recommendedName>
</protein>
<evidence type="ECO:0000259" key="1">
    <source>
        <dbReference type="Pfam" id="PF00291"/>
    </source>
</evidence>
<dbReference type="Pfam" id="PF00291">
    <property type="entry name" value="PALP"/>
    <property type="match status" value="1"/>
</dbReference>
<evidence type="ECO:0000313" key="2">
    <source>
        <dbReference type="EMBL" id="SVB28629.1"/>
    </source>
</evidence>
<proteinExistence type="predicted"/>
<dbReference type="EMBL" id="UINC01035740">
    <property type="protein sequence ID" value="SVB28629.1"/>
    <property type="molecule type" value="Genomic_DNA"/>
</dbReference>
<sequence>MYSPYGDVNGGKVRQTRLLFSKYGGPHGGWPGVVAAVSVHSPTGPVISRVAKEFNTPCIIAVGGTTPENLDKLPMMKLTKHFGAEVRIVAGHGMKNAITARVNEICKETGYHNIDFSHHIYNDADLMFNTNGDQVENIPDELDVLVMSLGVGIQFACVLKGLKEYNKKVKRIIGVQVGPDRRKLIDGYLNQNPLTEPRYDLEYELVQYKSAYSKSEIQKVSDFYLDDIYEAKAHRWMLENINMDQKILFWCVGRRLLHDEVESICKR</sequence>
<dbReference type="Gene3D" id="3.40.50.1100">
    <property type="match status" value="2"/>
</dbReference>
<accession>A0A382CRW8</accession>
<reference evidence="2" key="1">
    <citation type="submission" date="2018-05" db="EMBL/GenBank/DDBJ databases">
        <authorList>
            <person name="Lanie J.A."/>
            <person name="Ng W.-L."/>
            <person name="Kazmierczak K.M."/>
            <person name="Andrzejewski T.M."/>
            <person name="Davidsen T.M."/>
            <person name="Wayne K.J."/>
            <person name="Tettelin H."/>
            <person name="Glass J.I."/>
            <person name="Rusch D."/>
            <person name="Podicherti R."/>
            <person name="Tsui H.-C.T."/>
            <person name="Winkler M.E."/>
        </authorList>
    </citation>
    <scope>NUCLEOTIDE SEQUENCE</scope>
</reference>
<organism evidence="2">
    <name type="scientific">marine metagenome</name>
    <dbReference type="NCBI Taxonomy" id="408172"/>
    <lineage>
        <taxon>unclassified sequences</taxon>
        <taxon>metagenomes</taxon>
        <taxon>ecological metagenomes</taxon>
    </lineage>
</organism>
<dbReference type="InterPro" id="IPR036052">
    <property type="entry name" value="TrpB-like_PALP_sf"/>
</dbReference>
<name>A0A382CRW8_9ZZZZ</name>
<dbReference type="InterPro" id="IPR001926">
    <property type="entry name" value="TrpB-like_PALP"/>
</dbReference>
<feature type="domain" description="Tryptophan synthase beta chain-like PALP" evidence="1">
    <location>
        <begin position="32"/>
        <end position="177"/>
    </location>
</feature>
<gene>
    <name evidence="2" type="ORF">METZ01_LOCUS181483</name>
</gene>
<dbReference type="SUPFAM" id="SSF53686">
    <property type="entry name" value="Tryptophan synthase beta subunit-like PLP-dependent enzymes"/>
    <property type="match status" value="1"/>
</dbReference>